<evidence type="ECO:0000313" key="1">
    <source>
        <dbReference type="EMBL" id="KAJ2992467.1"/>
    </source>
</evidence>
<name>A0ACC1PJQ9_9APHY</name>
<keyword evidence="2" id="KW-1185">Reference proteome</keyword>
<reference evidence="1" key="1">
    <citation type="submission" date="2022-08" db="EMBL/GenBank/DDBJ databases">
        <title>Genome Sequence of Pycnoporus sanguineus.</title>
        <authorList>
            <person name="Buettner E."/>
        </authorList>
    </citation>
    <scope>NUCLEOTIDE SEQUENCE</scope>
    <source>
        <strain evidence="1">CG-C14</strain>
    </source>
</reference>
<sequence length="407" mass="46511">MDDFTVIIDPTNVPFPVTQPTSPSDYPTEQEQYGAVGTLTAILLPIVVTMAWYPCSDRRIQWATNDAQAQMLGERMDDVVLAAALELFYAFIPCTTYISIIHFAYTPGRDGLPSQNSTSLHDQYDPPTTPELRQRDLPLSKALRQLLRAGLHLPVLHDLALPARPRADLGPARAGVEKASAARGREDNFKLDVHGFQFVKHVSAEKDFVDEEAIKTTYYGEVEELLKKVAGGKRVFIFDHTIRRHHEKDGTLPRDQLRGPVERVHIDQTYEASVKRVRQLLGDDAERLLKTRVRLINVWRPIGNPVFHKPLAVSDWRYLDESKDLVPVKYIYPNREGATFSVRYNPAHQWWYLAQQTPDEVTLIKCYDSETDRARLTPHTAFWDQTSPQDAPHRQSIEVRAFVFDDE</sequence>
<gene>
    <name evidence="1" type="ORF">NUW54_g7928</name>
</gene>
<accession>A0ACC1PJQ9</accession>
<comment type="caution">
    <text evidence="1">The sequence shown here is derived from an EMBL/GenBank/DDBJ whole genome shotgun (WGS) entry which is preliminary data.</text>
</comment>
<organism evidence="1 2">
    <name type="scientific">Trametes sanguinea</name>
    <dbReference type="NCBI Taxonomy" id="158606"/>
    <lineage>
        <taxon>Eukaryota</taxon>
        <taxon>Fungi</taxon>
        <taxon>Dikarya</taxon>
        <taxon>Basidiomycota</taxon>
        <taxon>Agaricomycotina</taxon>
        <taxon>Agaricomycetes</taxon>
        <taxon>Polyporales</taxon>
        <taxon>Polyporaceae</taxon>
        <taxon>Trametes</taxon>
    </lineage>
</organism>
<proteinExistence type="predicted"/>
<protein>
    <submittedName>
        <fullName evidence="1">Uncharacterized protein</fullName>
    </submittedName>
</protein>
<dbReference type="Proteomes" id="UP001144978">
    <property type="component" value="Unassembled WGS sequence"/>
</dbReference>
<dbReference type="EMBL" id="JANSHE010002372">
    <property type="protein sequence ID" value="KAJ2992467.1"/>
    <property type="molecule type" value="Genomic_DNA"/>
</dbReference>
<evidence type="ECO:0000313" key="2">
    <source>
        <dbReference type="Proteomes" id="UP001144978"/>
    </source>
</evidence>